<feature type="domain" description="EamA" evidence="8">
    <location>
        <begin position="7"/>
        <end position="137"/>
    </location>
</feature>
<feature type="transmembrane region" description="Helical" evidence="6">
    <location>
        <begin position="211"/>
        <end position="230"/>
    </location>
</feature>
<sequence>MTRPVLSILCAATAMLLVGTSAAVAALIADFPILFGQALRFAIAAVILLVVVAVQRAPRIRLSLRDVVLLIALAATGLVGFNLFLIEATRHASPALIGSVVGAVPIVLALAGPVLQRRRPSRRVVVAAVVVAVGTAVAAGWGSGDLLGLVLALGAMLCEVLFSLLAVPLLPRLGATRVSAYAAVTAVPMLLVAGWLTGEVTALRAPTGVEAAAFAYLGVVVTAVAFLLWYSALRRLGPDRAGLFAGLVPVGALVTTAVLAIAPVRGAEVLGAALIAAGIVYGMRVPRDSAQEVVLERKVAAPE</sequence>
<dbReference type="InterPro" id="IPR000620">
    <property type="entry name" value="EamA_dom"/>
</dbReference>
<evidence type="ECO:0000256" key="1">
    <source>
        <dbReference type="ARBA" id="ARBA00004141"/>
    </source>
</evidence>
<reference evidence="9 10" key="1">
    <citation type="submission" date="2018-08" db="EMBL/GenBank/DDBJ databases">
        <title>Isolation, diversity and antifungal activity of Actinobacteria from cow dung.</title>
        <authorList>
            <person name="Ling L."/>
        </authorList>
    </citation>
    <scope>NUCLEOTIDE SEQUENCE [LARGE SCALE GENOMIC DNA]</scope>
    <source>
        <strain evidence="9 10">NEAU-LLE</strain>
    </source>
</reference>
<keyword evidence="7" id="KW-0732">Signal</keyword>
<evidence type="ECO:0000256" key="6">
    <source>
        <dbReference type="SAM" id="Phobius"/>
    </source>
</evidence>
<feature type="chain" id="PRO_5017067529" evidence="7">
    <location>
        <begin position="26"/>
        <end position="303"/>
    </location>
</feature>
<evidence type="ECO:0000313" key="9">
    <source>
        <dbReference type="EMBL" id="REJ04707.1"/>
    </source>
</evidence>
<dbReference type="OrthoDB" id="5430053at2"/>
<comment type="similarity">
    <text evidence="2">Belongs to the EamA transporter family.</text>
</comment>
<evidence type="ECO:0000259" key="8">
    <source>
        <dbReference type="Pfam" id="PF00892"/>
    </source>
</evidence>
<dbReference type="SUPFAM" id="SSF103481">
    <property type="entry name" value="Multidrug resistance efflux transporter EmrE"/>
    <property type="match status" value="2"/>
</dbReference>
<accession>A0A371NSH9</accession>
<keyword evidence="10" id="KW-1185">Reference proteome</keyword>
<proteinExistence type="inferred from homology"/>
<dbReference type="RefSeq" id="WP_116243106.1">
    <property type="nucleotide sequence ID" value="NZ_QUAB01000046.1"/>
</dbReference>
<dbReference type="PANTHER" id="PTHR32322:SF2">
    <property type="entry name" value="EAMA DOMAIN-CONTAINING PROTEIN"/>
    <property type="match status" value="1"/>
</dbReference>
<feature type="transmembrane region" description="Helical" evidence="6">
    <location>
        <begin position="35"/>
        <end position="55"/>
    </location>
</feature>
<dbReference type="InterPro" id="IPR050638">
    <property type="entry name" value="AA-Vitamin_Transporters"/>
</dbReference>
<feature type="transmembrane region" description="Helical" evidence="6">
    <location>
        <begin position="178"/>
        <end position="196"/>
    </location>
</feature>
<dbReference type="PANTHER" id="PTHR32322">
    <property type="entry name" value="INNER MEMBRANE TRANSPORTER"/>
    <property type="match status" value="1"/>
</dbReference>
<comment type="caution">
    <text evidence="9">The sequence shown here is derived from an EMBL/GenBank/DDBJ whole genome shotgun (WGS) entry which is preliminary data.</text>
</comment>
<evidence type="ECO:0000256" key="7">
    <source>
        <dbReference type="SAM" id="SignalP"/>
    </source>
</evidence>
<feature type="transmembrane region" description="Helical" evidence="6">
    <location>
        <begin position="149"/>
        <end position="171"/>
    </location>
</feature>
<feature type="transmembrane region" description="Helical" evidence="6">
    <location>
        <begin position="67"/>
        <end position="86"/>
    </location>
</feature>
<gene>
    <name evidence="9" type="ORF">DY023_13995</name>
</gene>
<keyword evidence="5 6" id="KW-0472">Membrane</keyword>
<organism evidence="9 10">
    <name type="scientific">Microbacterium bovistercoris</name>
    <dbReference type="NCBI Taxonomy" id="2293570"/>
    <lineage>
        <taxon>Bacteria</taxon>
        <taxon>Bacillati</taxon>
        <taxon>Actinomycetota</taxon>
        <taxon>Actinomycetes</taxon>
        <taxon>Micrococcales</taxon>
        <taxon>Microbacteriaceae</taxon>
        <taxon>Microbacterium</taxon>
    </lineage>
</organism>
<evidence type="ECO:0000256" key="2">
    <source>
        <dbReference type="ARBA" id="ARBA00007362"/>
    </source>
</evidence>
<feature type="transmembrane region" description="Helical" evidence="6">
    <location>
        <begin position="267"/>
        <end position="283"/>
    </location>
</feature>
<keyword evidence="4 6" id="KW-1133">Transmembrane helix</keyword>
<name>A0A371NSH9_9MICO</name>
<dbReference type="Pfam" id="PF00892">
    <property type="entry name" value="EamA"/>
    <property type="match status" value="2"/>
</dbReference>
<feature type="domain" description="EamA" evidence="8">
    <location>
        <begin position="147"/>
        <end position="280"/>
    </location>
</feature>
<evidence type="ECO:0000256" key="3">
    <source>
        <dbReference type="ARBA" id="ARBA00022692"/>
    </source>
</evidence>
<dbReference type="InterPro" id="IPR037185">
    <property type="entry name" value="EmrE-like"/>
</dbReference>
<comment type="subcellular location">
    <subcellularLocation>
        <location evidence="1">Membrane</location>
        <topology evidence="1">Multi-pass membrane protein</topology>
    </subcellularLocation>
</comment>
<dbReference type="AlphaFoldDB" id="A0A371NSH9"/>
<evidence type="ECO:0000256" key="4">
    <source>
        <dbReference type="ARBA" id="ARBA00022989"/>
    </source>
</evidence>
<evidence type="ECO:0000313" key="10">
    <source>
        <dbReference type="Proteomes" id="UP000262172"/>
    </source>
</evidence>
<dbReference type="GO" id="GO:0016020">
    <property type="term" value="C:membrane"/>
    <property type="evidence" value="ECO:0007669"/>
    <property type="project" value="UniProtKB-SubCell"/>
</dbReference>
<feature type="signal peptide" evidence="7">
    <location>
        <begin position="1"/>
        <end position="25"/>
    </location>
</feature>
<feature type="transmembrane region" description="Helical" evidence="6">
    <location>
        <begin position="242"/>
        <end position="261"/>
    </location>
</feature>
<feature type="transmembrane region" description="Helical" evidence="6">
    <location>
        <begin position="124"/>
        <end position="143"/>
    </location>
</feature>
<protein>
    <submittedName>
        <fullName evidence="9">DMT family transporter</fullName>
    </submittedName>
</protein>
<dbReference type="EMBL" id="QUAB01000046">
    <property type="protein sequence ID" value="REJ04707.1"/>
    <property type="molecule type" value="Genomic_DNA"/>
</dbReference>
<keyword evidence="3 6" id="KW-0812">Transmembrane</keyword>
<dbReference type="Proteomes" id="UP000262172">
    <property type="component" value="Unassembled WGS sequence"/>
</dbReference>
<evidence type="ECO:0000256" key="5">
    <source>
        <dbReference type="ARBA" id="ARBA00023136"/>
    </source>
</evidence>
<feature type="transmembrane region" description="Helical" evidence="6">
    <location>
        <begin position="92"/>
        <end position="112"/>
    </location>
</feature>